<evidence type="ECO:0000256" key="1">
    <source>
        <dbReference type="ARBA" id="ARBA00004141"/>
    </source>
</evidence>
<dbReference type="AlphaFoldDB" id="A0A0G4HFF6"/>
<feature type="transmembrane region" description="Helical" evidence="6">
    <location>
        <begin position="235"/>
        <end position="255"/>
    </location>
</feature>
<feature type="transmembrane region" description="Helical" evidence="6">
    <location>
        <begin position="108"/>
        <end position="133"/>
    </location>
</feature>
<comment type="subcellular location">
    <subcellularLocation>
        <location evidence="1">Membrane</location>
        <topology evidence="1">Multi-pass membrane protein</topology>
    </subcellularLocation>
</comment>
<feature type="transmembrane region" description="Helical" evidence="6">
    <location>
        <begin position="14"/>
        <end position="36"/>
    </location>
</feature>
<organism evidence="8">
    <name type="scientific">Chromera velia CCMP2878</name>
    <dbReference type="NCBI Taxonomy" id="1169474"/>
    <lineage>
        <taxon>Eukaryota</taxon>
        <taxon>Sar</taxon>
        <taxon>Alveolata</taxon>
        <taxon>Colpodellida</taxon>
        <taxon>Chromeraceae</taxon>
        <taxon>Chromera</taxon>
    </lineage>
</organism>
<keyword evidence="4 6" id="KW-0472">Membrane</keyword>
<evidence type="ECO:0000256" key="4">
    <source>
        <dbReference type="ARBA" id="ARBA00023136"/>
    </source>
</evidence>
<dbReference type="GO" id="GO:0016020">
    <property type="term" value="C:membrane"/>
    <property type="evidence" value="ECO:0007669"/>
    <property type="project" value="UniProtKB-SubCell"/>
</dbReference>
<dbReference type="Pfam" id="PF00892">
    <property type="entry name" value="EamA"/>
    <property type="match status" value="2"/>
</dbReference>
<gene>
    <name evidence="8" type="ORF">Cvel_27024</name>
</gene>
<dbReference type="InterPro" id="IPR037185">
    <property type="entry name" value="EmrE-like"/>
</dbReference>
<dbReference type="EMBL" id="CDMZ01002531">
    <property type="protein sequence ID" value="CEM42794.1"/>
    <property type="molecule type" value="Genomic_DNA"/>
</dbReference>
<evidence type="ECO:0000256" key="3">
    <source>
        <dbReference type="ARBA" id="ARBA00022989"/>
    </source>
</evidence>
<feature type="region of interest" description="Disordered" evidence="5">
    <location>
        <begin position="264"/>
        <end position="364"/>
    </location>
</feature>
<dbReference type="PhylomeDB" id="A0A0G4HFF6"/>
<evidence type="ECO:0000256" key="5">
    <source>
        <dbReference type="SAM" id="MobiDB-lite"/>
    </source>
</evidence>
<feature type="domain" description="EamA" evidence="7">
    <location>
        <begin position="115"/>
        <end position="253"/>
    </location>
</feature>
<dbReference type="SUPFAM" id="SSF103481">
    <property type="entry name" value="Multidrug resistance efflux transporter EmrE"/>
    <property type="match status" value="2"/>
</dbReference>
<dbReference type="PANTHER" id="PTHR22911">
    <property type="entry name" value="ACYL-MALONYL CONDENSING ENZYME-RELATED"/>
    <property type="match status" value="1"/>
</dbReference>
<accession>A0A0G4HFF6</accession>
<feature type="transmembrane region" description="Helical" evidence="6">
    <location>
        <begin position="210"/>
        <end position="229"/>
    </location>
</feature>
<dbReference type="Gene3D" id="1.10.3730.20">
    <property type="match status" value="1"/>
</dbReference>
<evidence type="ECO:0000259" key="7">
    <source>
        <dbReference type="Pfam" id="PF00892"/>
    </source>
</evidence>
<feature type="domain" description="EamA" evidence="7">
    <location>
        <begin position="8"/>
        <end position="83"/>
    </location>
</feature>
<feature type="compositionally biased region" description="Acidic residues" evidence="5">
    <location>
        <begin position="302"/>
        <end position="335"/>
    </location>
</feature>
<feature type="transmembrane region" description="Helical" evidence="6">
    <location>
        <begin position="183"/>
        <end position="203"/>
    </location>
</feature>
<keyword evidence="3 6" id="KW-1133">Transmembrane helix</keyword>
<sequence length="364" mass="39034">MRVKVRQPPGARRWSLVVGVFGATAMISFFVGLTQLPLGDAVAVYSTTPLFAAVVARVWLGERMHWLSWIAGLVTVLGVIVIASPRFLSPVLETIGLPPSDLDKGDKAVVPRMGGVGFVLFASAMASIALTTIRKLKNASPSTPVLAMSTCTVFVSLVVMVGWDQMRPSWEDLRRVPLLEGWGSALAAGLCSGGAQVLMSLALQLEKAGPATFAMTLDTVFAFIFQVTILGTPLGLGSVVGSVMTLGAVFLLVAVKLWSSSGASRGEESERKKRKRKESRNQSGRGGTLGTFSVSGRKEERVTEEEEEEEEGIVVAEEGEEMDSQGEEEEEEEGEQGTREQSDPLASESDDVIAIEQIERGTEE</sequence>
<protein>
    <recommendedName>
        <fullName evidence="7">EamA domain-containing protein</fullName>
    </recommendedName>
</protein>
<feature type="transmembrane region" description="Helical" evidence="6">
    <location>
        <begin position="67"/>
        <end position="88"/>
    </location>
</feature>
<dbReference type="VEuPathDB" id="CryptoDB:Cvel_27024"/>
<evidence type="ECO:0000256" key="6">
    <source>
        <dbReference type="SAM" id="Phobius"/>
    </source>
</evidence>
<evidence type="ECO:0000256" key="2">
    <source>
        <dbReference type="ARBA" id="ARBA00022692"/>
    </source>
</evidence>
<keyword evidence="2 6" id="KW-0812">Transmembrane</keyword>
<feature type="transmembrane region" description="Helical" evidence="6">
    <location>
        <begin position="145"/>
        <end position="163"/>
    </location>
</feature>
<dbReference type="PANTHER" id="PTHR22911:SF6">
    <property type="entry name" value="SOLUTE CARRIER FAMILY 35 MEMBER G1"/>
    <property type="match status" value="1"/>
</dbReference>
<evidence type="ECO:0000313" key="8">
    <source>
        <dbReference type="EMBL" id="CEM42794.1"/>
    </source>
</evidence>
<dbReference type="InterPro" id="IPR000620">
    <property type="entry name" value="EamA_dom"/>
</dbReference>
<reference evidence="8" key="1">
    <citation type="submission" date="2014-11" db="EMBL/GenBank/DDBJ databases">
        <authorList>
            <person name="Otto D Thomas"/>
            <person name="Naeem Raeece"/>
        </authorList>
    </citation>
    <scope>NUCLEOTIDE SEQUENCE</scope>
</reference>
<proteinExistence type="predicted"/>
<name>A0A0G4HFF6_9ALVE</name>
<feature type="transmembrane region" description="Helical" evidence="6">
    <location>
        <begin position="42"/>
        <end position="60"/>
    </location>
</feature>